<evidence type="ECO:0000256" key="1">
    <source>
        <dbReference type="SAM" id="MobiDB-lite"/>
    </source>
</evidence>
<dbReference type="SUPFAM" id="SSF52129">
    <property type="entry name" value="Caspase-like"/>
    <property type="match status" value="1"/>
</dbReference>
<dbReference type="NCBIfam" id="NF047832">
    <property type="entry name" value="caspase_w_EACC1"/>
    <property type="match status" value="1"/>
</dbReference>
<keyword evidence="4" id="KW-1185">Reference proteome</keyword>
<evidence type="ECO:0000313" key="4">
    <source>
        <dbReference type="Proteomes" id="UP001617511"/>
    </source>
</evidence>
<gene>
    <name evidence="3" type="ORF">ACIP2Z_28845</name>
</gene>
<dbReference type="InterPro" id="IPR029030">
    <property type="entry name" value="Caspase-like_dom_sf"/>
</dbReference>
<evidence type="ECO:0000259" key="2">
    <source>
        <dbReference type="Pfam" id="PF00656"/>
    </source>
</evidence>
<dbReference type="RefSeq" id="WP_402074662.1">
    <property type="nucleotide sequence ID" value="NZ_JBIVGG010000013.1"/>
</dbReference>
<dbReference type="EMBL" id="JBIVGG010000013">
    <property type="protein sequence ID" value="MFJ4082953.1"/>
    <property type="molecule type" value="Genomic_DNA"/>
</dbReference>
<sequence length="428" mass="46806">MTLPDPARTRAVLIGNASGVKHMPDLADIPAARANVLDLQELLTDGTVWSLPPENCVTLLQPQSGRVVKRAVKEAALSAADTLLVYYVGHGLRAGSDDSLYLSLPEMEDSDEGLRYNDLSLRLRPGARKGLRTVVILDCCYADLADNGQMGGDSDSEFARQTEIQGAGLLTAAAKTRKALAPEGERNTAFTSELLAVLREGDPLGPEFLDLDGVFSAVSRRLDERRRRQPRVPEPQLRTRHLGARIVLARNASYQGEPKTAEETPAARPPARSGETTSTAGLVRACLRRQPAVPDLYVVQDASWKRKVQRAAGAHRLDEGEELVAVWVWSSWPFGPADSLALTSTGLRISDNGTNLYIPYTDFGGCTFDSDDKWDSSAFGHDDPRWWLMIRGSYSWTSKPLGNSAPHKMAERLRHIQTIVADGQIKGL</sequence>
<feature type="domain" description="Peptidase C14 caspase" evidence="2">
    <location>
        <begin position="10"/>
        <end position="230"/>
    </location>
</feature>
<evidence type="ECO:0000313" key="3">
    <source>
        <dbReference type="EMBL" id="MFJ4082953.1"/>
    </source>
</evidence>
<dbReference type="InterPro" id="IPR011600">
    <property type="entry name" value="Pept_C14_caspase"/>
</dbReference>
<dbReference type="Gene3D" id="3.40.50.1460">
    <property type="match status" value="1"/>
</dbReference>
<dbReference type="Proteomes" id="UP001617511">
    <property type="component" value="Unassembled WGS sequence"/>
</dbReference>
<reference evidence="3 4" key="1">
    <citation type="submission" date="2024-10" db="EMBL/GenBank/DDBJ databases">
        <title>The Natural Products Discovery Center: Release of the First 8490 Sequenced Strains for Exploring Actinobacteria Biosynthetic Diversity.</title>
        <authorList>
            <person name="Kalkreuter E."/>
            <person name="Kautsar S.A."/>
            <person name="Yang D."/>
            <person name="Bader C.D."/>
            <person name="Teijaro C.N."/>
            <person name="Fluegel L."/>
            <person name="Davis C.M."/>
            <person name="Simpson J.R."/>
            <person name="Lauterbach L."/>
            <person name="Steele A.D."/>
            <person name="Gui C."/>
            <person name="Meng S."/>
            <person name="Li G."/>
            <person name="Viehrig K."/>
            <person name="Ye F."/>
            <person name="Su P."/>
            <person name="Kiefer A.F."/>
            <person name="Nichols A."/>
            <person name="Cepeda A.J."/>
            <person name="Yan W."/>
            <person name="Fan B."/>
            <person name="Jiang Y."/>
            <person name="Adhikari A."/>
            <person name="Zheng C.-J."/>
            <person name="Schuster L."/>
            <person name="Cowan T.M."/>
            <person name="Smanski M.J."/>
            <person name="Chevrette M.G."/>
            <person name="De Carvalho L.P.S."/>
            <person name="Shen B."/>
        </authorList>
    </citation>
    <scope>NUCLEOTIDE SEQUENCE [LARGE SCALE GENOMIC DNA]</scope>
    <source>
        <strain evidence="3 4">NPDC089932</strain>
    </source>
</reference>
<feature type="region of interest" description="Disordered" evidence="1">
    <location>
        <begin position="253"/>
        <end position="278"/>
    </location>
</feature>
<comment type="caution">
    <text evidence="3">The sequence shown here is derived from an EMBL/GenBank/DDBJ whole genome shotgun (WGS) entry which is preliminary data.</text>
</comment>
<protein>
    <submittedName>
        <fullName evidence="3">Caspase family protein</fullName>
    </submittedName>
</protein>
<accession>A0ABW8FLX8</accession>
<feature type="compositionally biased region" description="Low complexity" evidence="1">
    <location>
        <begin position="263"/>
        <end position="272"/>
    </location>
</feature>
<organism evidence="3 4">
    <name type="scientific">Streptomyces iakyrus</name>
    <dbReference type="NCBI Taxonomy" id="68219"/>
    <lineage>
        <taxon>Bacteria</taxon>
        <taxon>Bacillati</taxon>
        <taxon>Actinomycetota</taxon>
        <taxon>Actinomycetes</taxon>
        <taxon>Kitasatosporales</taxon>
        <taxon>Streptomycetaceae</taxon>
        <taxon>Streptomyces</taxon>
    </lineage>
</organism>
<proteinExistence type="predicted"/>
<dbReference type="Pfam" id="PF00656">
    <property type="entry name" value="Peptidase_C14"/>
    <property type="match status" value="1"/>
</dbReference>
<name>A0ABW8FLX8_9ACTN</name>